<evidence type="ECO:0000259" key="1">
    <source>
        <dbReference type="PROSITE" id="PS51183"/>
    </source>
</evidence>
<keyword evidence="2" id="KW-1185">Reference proteome</keyword>
<proteinExistence type="predicted"/>
<dbReference type="SMART" id="SM00545">
    <property type="entry name" value="JmjN"/>
    <property type="match status" value="1"/>
</dbReference>
<feature type="domain" description="JmjN" evidence="1">
    <location>
        <begin position="31"/>
        <end position="71"/>
    </location>
</feature>
<dbReference type="Gene3D" id="2.60.120.650">
    <property type="entry name" value="Cupin"/>
    <property type="match status" value="1"/>
</dbReference>
<dbReference type="Pfam" id="PF02375">
    <property type="entry name" value="JmjN"/>
    <property type="match status" value="1"/>
</dbReference>
<organism evidence="2 3">
    <name type="scientific">Parascaris univalens</name>
    <name type="common">Nematode worm</name>
    <dbReference type="NCBI Taxonomy" id="6257"/>
    <lineage>
        <taxon>Eukaryota</taxon>
        <taxon>Metazoa</taxon>
        <taxon>Ecdysozoa</taxon>
        <taxon>Nematoda</taxon>
        <taxon>Chromadorea</taxon>
        <taxon>Rhabditida</taxon>
        <taxon>Spirurina</taxon>
        <taxon>Ascaridomorpha</taxon>
        <taxon>Ascaridoidea</taxon>
        <taxon>Ascarididae</taxon>
        <taxon>Parascaris</taxon>
    </lineage>
</organism>
<dbReference type="Proteomes" id="UP000887569">
    <property type="component" value="Unplaced"/>
</dbReference>
<accession>A0A915AS92</accession>
<evidence type="ECO:0000313" key="2">
    <source>
        <dbReference type="Proteomes" id="UP000887569"/>
    </source>
</evidence>
<sequence length="71" mass="7960">IRVINFRMMEVASTSGIPGHPHFISTGTVQVPVFYPSMEEMRDFPSFLSKVEQQHHAHLTCGIAKVSTFKA</sequence>
<evidence type="ECO:0000313" key="3">
    <source>
        <dbReference type="WBParaSite" id="PgR014X_g022_t02"/>
    </source>
</evidence>
<name>A0A915AS92_PARUN</name>
<dbReference type="PROSITE" id="PS51183">
    <property type="entry name" value="JMJN"/>
    <property type="match status" value="1"/>
</dbReference>
<reference evidence="3" key="1">
    <citation type="submission" date="2022-11" db="UniProtKB">
        <authorList>
            <consortium name="WormBaseParasite"/>
        </authorList>
    </citation>
    <scope>IDENTIFICATION</scope>
</reference>
<dbReference type="InterPro" id="IPR003349">
    <property type="entry name" value="JmjN"/>
</dbReference>
<protein>
    <submittedName>
        <fullName evidence="3">[histone H3]-trimethyl-L-lysine(9) demethylase</fullName>
    </submittedName>
</protein>
<dbReference type="AlphaFoldDB" id="A0A915AS92"/>
<dbReference type="WBParaSite" id="PgR014X_g022_t02">
    <property type="protein sequence ID" value="PgR014X_g022_t02"/>
    <property type="gene ID" value="PgR014X_g022"/>
</dbReference>